<dbReference type="PANTHER" id="PTHR34466:SF3">
    <property type="entry name" value="OS11G0129800 PROTEIN"/>
    <property type="match status" value="1"/>
</dbReference>
<comment type="caution">
    <text evidence="2">The sequence shown here is derived from an EMBL/GenBank/DDBJ whole genome shotgun (WGS) entry which is preliminary data.</text>
</comment>
<evidence type="ECO:0000313" key="3">
    <source>
        <dbReference type="Proteomes" id="UP001187471"/>
    </source>
</evidence>
<feature type="compositionally biased region" description="Polar residues" evidence="1">
    <location>
        <begin position="316"/>
        <end position="342"/>
    </location>
</feature>
<feature type="region of interest" description="Disordered" evidence="1">
    <location>
        <begin position="215"/>
        <end position="242"/>
    </location>
</feature>
<dbReference type="PANTHER" id="PTHR34466">
    <property type="entry name" value="OS11G0129800 PROTEIN"/>
    <property type="match status" value="1"/>
</dbReference>
<feature type="compositionally biased region" description="Basic and acidic residues" evidence="1">
    <location>
        <begin position="233"/>
        <end position="242"/>
    </location>
</feature>
<feature type="region of interest" description="Disordered" evidence="1">
    <location>
        <begin position="316"/>
        <end position="347"/>
    </location>
</feature>
<feature type="region of interest" description="Disordered" evidence="1">
    <location>
        <begin position="1"/>
        <end position="81"/>
    </location>
</feature>
<proteinExistence type="predicted"/>
<protein>
    <submittedName>
        <fullName evidence="2">Uncharacterized protein</fullName>
    </submittedName>
</protein>
<keyword evidence="3" id="KW-1185">Reference proteome</keyword>
<sequence>SRRGSPTPDKFSHSSKPNPERRRRSSSVSAVSRAQLHVPSEFSNKRENPLFWSSGSPPCRDAGSPDADVSPEFAESSSRVSGALTSRPAFSLQNQSWEDGVSTSSLSGAEEKTIKAVFEQMKSFEGDSLAGDTAVSGIYETVQTEVRRAISDIQNDLESAIRRRNATALATADVTDIPPDLVNPGASQERARKLRADLAVEEHRGQEFSRILKETLPDPKTSSVQRSRLSRRTSSERKKMSKRLTEDAMSYFDECVSISTFDSSDFSAAEDPPFNSVGGTVTVGCISSLTQEGPGISASHGSSSCLSHKKDAVSHGQLTQSCRDPSLTADSSSNEPMINQGSRRGMNTERHRKFQFSLGQEPTENVGIQEEIRSYIKNFEKGIDKDDLNSKMVRSNCDLDGHVIGGRRESLLFDRIGYKNRIETGSLHLCGGGFAISFLPSASII</sequence>
<evidence type="ECO:0000313" key="2">
    <source>
        <dbReference type="EMBL" id="KAK2983481.1"/>
    </source>
</evidence>
<name>A0AA88RIP6_9ASTE</name>
<dbReference type="AlphaFoldDB" id="A0AA88RIP6"/>
<feature type="non-terminal residue" evidence="2">
    <location>
        <position position="445"/>
    </location>
</feature>
<dbReference type="Proteomes" id="UP001187471">
    <property type="component" value="Unassembled WGS sequence"/>
</dbReference>
<reference evidence="2" key="1">
    <citation type="submission" date="2022-12" db="EMBL/GenBank/DDBJ databases">
        <title>Draft genome assemblies for two species of Escallonia (Escalloniales).</title>
        <authorList>
            <person name="Chanderbali A."/>
            <person name="Dervinis C."/>
            <person name="Anghel I."/>
            <person name="Soltis D."/>
            <person name="Soltis P."/>
            <person name="Zapata F."/>
        </authorList>
    </citation>
    <scope>NUCLEOTIDE SEQUENCE</scope>
    <source>
        <strain evidence="2">UCBG92.1500</strain>
        <tissue evidence="2">Leaf</tissue>
    </source>
</reference>
<accession>A0AA88RIP6</accession>
<organism evidence="2 3">
    <name type="scientific">Escallonia rubra</name>
    <dbReference type="NCBI Taxonomy" id="112253"/>
    <lineage>
        <taxon>Eukaryota</taxon>
        <taxon>Viridiplantae</taxon>
        <taxon>Streptophyta</taxon>
        <taxon>Embryophyta</taxon>
        <taxon>Tracheophyta</taxon>
        <taxon>Spermatophyta</taxon>
        <taxon>Magnoliopsida</taxon>
        <taxon>eudicotyledons</taxon>
        <taxon>Gunneridae</taxon>
        <taxon>Pentapetalae</taxon>
        <taxon>asterids</taxon>
        <taxon>campanulids</taxon>
        <taxon>Escalloniales</taxon>
        <taxon>Escalloniaceae</taxon>
        <taxon>Escallonia</taxon>
    </lineage>
</organism>
<dbReference type="EMBL" id="JAVXUO010001312">
    <property type="protein sequence ID" value="KAK2983481.1"/>
    <property type="molecule type" value="Genomic_DNA"/>
</dbReference>
<evidence type="ECO:0000256" key="1">
    <source>
        <dbReference type="SAM" id="MobiDB-lite"/>
    </source>
</evidence>
<gene>
    <name evidence="2" type="ORF">RJ640_006494</name>
</gene>